<keyword evidence="3" id="KW-0812">Transmembrane</keyword>
<evidence type="ECO:0000313" key="6">
    <source>
        <dbReference type="Proteomes" id="UP000182769"/>
    </source>
</evidence>
<dbReference type="RefSeq" id="WP_055462929.1">
    <property type="nucleotide sequence ID" value="NZ_CYHG01000005.1"/>
</dbReference>
<keyword evidence="3" id="KW-0472">Membrane</keyword>
<reference evidence="6" key="1">
    <citation type="submission" date="2015-08" db="EMBL/GenBank/DDBJ databases">
        <authorList>
            <person name="Varghese N."/>
        </authorList>
    </citation>
    <scope>NUCLEOTIDE SEQUENCE [LARGE SCALE GENOMIC DNA]</scope>
    <source>
        <strain evidence="6">JCM 18476</strain>
    </source>
</reference>
<keyword evidence="6" id="KW-1185">Reference proteome</keyword>
<dbReference type="OrthoDB" id="9790951at2"/>
<dbReference type="EMBL" id="CYHG01000005">
    <property type="protein sequence ID" value="CUB03969.1"/>
    <property type="molecule type" value="Genomic_DNA"/>
</dbReference>
<proteinExistence type="predicted"/>
<feature type="coiled-coil region" evidence="2">
    <location>
        <begin position="95"/>
        <end position="185"/>
    </location>
</feature>
<feature type="chain" id="PRO_5005505678" evidence="4">
    <location>
        <begin position="22"/>
        <end position="221"/>
    </location>
</feature>
<evidence type="ECO:0000256" key="3">
    <source>
        <dbReference type="SAM" id="Phobius"/>
    </source>
</evidence>
<keyword evidence="2" id="KW-0175">Coiled coil</keyword>
<feature type="transmembrane region" description="Helical" evidence="3">
    <location>
        <begin position="190"/>
        <end position="210"/>
    </location>
</feature>
<evidence type="ECO:0000256" key="4">
    <source>
        <dbReference type="SAM" id="SignalP"/>
    </source>
</evidence>
<dbReference type="Gene3D" id="2.30.30.40">
    <property type="entry name" value="SH3 Domains"/>
    <property type="match status" value="1"/>
</dbReference>
<accession>A0A0K6ILJ8</accession>
<name>A0A0K6ILJ8_9GAMM</name>
<dbReference type="STRING" id="1137284.GCA_001418205_01828"/>
<gene>
    <name evidence="5" type="ORF">Ga0061065_10561</name>
</gene>
<evidence type="ECO:0000256" key="1">
    <source>
        <dbReference type="ARBA" id="ARBA00022729"/>
    </source>
</evidence>
<keyword evidence="1 4" id="KW-0732">Signal</keyword>
<dbReference type="Proteomes" id="UP000182769">
    <property type="component" value="Unassembled WGS sequence"/>
</dbReference>
<dbReference type="InterPro" id="IPR016476">
    <property type="entry name" value="SH3_dom_pro"/>
</dbReference>
<dbReference type="NCBIfam" id="TIGR04211">
    <property type="entry name" value="SH3_and_anchor"/>
    <property type="match status" value="1"/>
</dbReference>
<organism evidence="5 6">
    <name type="scientific">Marinomonas fungiae</name>
    <dbReference type="NCBI Taxonomy" id="1137284"/>
    <lineage>
        <taxon>Bacteria</taxon>
        <taxon>Pseudomonadati</taxon>
        <taxon>Pseudomonadota</taxon>
        <taxon>Gammaproteobacteria</taxon>
        <taxon>Oceanospirillales</taxon>
        <taxon>Oceanospirillaceae</taxon>
        <taxon>Marinomonas</taxon>
    </lineage>
</organism>
<feature type="signal peptide" evidence="4">
    <location>
        <begin position="1"/>
        <end position="21"/>
    </location>
</feature>
<evidence type="ECO:0000256" key="2">
    <source>
        <dbReference type="SAM" id="Coils"/>
    </source>
</evidence>
<protein>
    <submittedName>
        <fullName evidence="5">SH3 domain protein</fullName>
    </submittedName>
</protein>
<dbReference type="AlphaFoldDB" id="A0A0K6ILJ8"/>
<keyword evidence="3" id="KW-1133">Transmembrane helix</keyword>
<evidence type="ECO:0000313" key="5">
    <source>
        <dbReference type="EMBL" id="CUB03969.1"/>
    </source>
</evidence>
<sequence length="221" mass="24651">MLKQILFGLTASFSVILSAQAETVYVSDIQFVAIREGLSNDSRATERGIKSGTPLTVLDRRDDHIKVRTPDGNEGWLPSYFISEDRVSRDQIIYLQNQLTQAKEAQVNAEETLQKTKDINEELVSSVEMLTSQKQALENQLKGVSELAQQAKAIVSANEESDYKIQSLQQQVDTLNAKNEALNSSLEQRWFLIGAGTLIIGTLFGLLFPLTRKKKVSSSSW</sequence>